<accession>A0A0B4CXK2</accession>
<dbReference type="PANTHER" id="PTHR43228">
    <property type="entry name" value="TWO-COMPONENT RESPONSE REGULATOR"/>
    <property type="match status" value="1"/>
</dbReference>
<dbReference type="AlphaFoldDB" id="A0A0B4CXK2"/>
<dbReference type="Proteomes" id="UP000031166">
    <property type="component" value="Unassembled WGS sequence"/>
</dbReference>
<evidence type="ECO:0000313" key="5">
    <source>
        <dbReference type="Proteomes" id="UP000031166"/>
    </source>
</evidence>
<gene>
    <name evidence="4" type="ORF">RM53_11980</name>
</gene>
<sequence>MFSLKSLNVLLVDDNQNMRAIASAVLHSADIRNVYEASEGATAFDLLRRHAIDLAIVDFNMFPLDGVEFTRLVRTSPDSPNPFLPIIMMTGHSERSRVYEARDAGVTEFIVKPITAKAVLDRLNAVIMKPRPFIKADGYIGPCRRRRETPDYAGPYRRGSDASRSNAA</sequence>
<evidence type="ECO:0000313" key="4">
    <source>
        <dbReference type="EMBL" id="KIC56745.1"/>
    </source>
</evidence>
<dbReference type="SMART" id="SM00448">
    <property type="entry name" value="REC"/>
    <property type="match status" value="1"/>
</dbReference>
<dbReference type="EMBL" id="JWSY01000020">
    <property type="protein sequence ID" value="KIC56745.1"/>
    <property type="molecule type" value="Genomic_DNA"/>
</dbReference>
<dbReference type="InterPro" id="IPR011006">
    <property type="entry name" value="CheY-like_superfamily"/>
</dbReference>
<evidence type="ECO:0000259" key="3">
    <source>
        <dbReference type="PROSITE" id="PS50110"/>
    </source>
</evidence>
<dbReference type="PANTHER" id="PTHR43228:SF1">
    <property type="entry name" value="TWO-COMPONENT RESPONSE REGULATOR ARR22"/>
    <property type="match status" value="1"/>
</dbReference>
<dbReference type="InterPro" id="IPR001789">
    <property type="entry name" value="Sig_transdc_resp-reg_receiver"/>
</dbReference>
<organism evidence="4 5">
    <name type="scientific">Brevundimonas nasdae</name>
    <dbReference type="NCBI Taxonomy" id="172043"/>
    <lineage>
        <taxon>Bacteria</taxon>
        <taxon>Pseudomonadati</taxon>
        <taxon>Pseudomonadota</taxon>
        <taxon>Alphaproteobacteria</taxon>
        <taxon>Caulobacterales</taxon>
        <taxon>Caulobacteraceae</taxon>
        <taxon>Brevundimonas</taxon>
    </lineage>
</organism>
<dbReference type="InterPro" id="IPR052048">
    <property type="entry name" value="ST_Response_Regulator"/>
</dbReference>
<feature type="region of interest" description="Disordered" evidence="2">
    <location>
        <begin position="149"/>
        <end position="168"/>
    </location>
</feature>
<dbReference type="SUPFAM" id="SSF52172">
    <property type="entry name" value="CheY-like"/>
    <property type="match status" value="1"/>
</dbReference>
<feature type="domain" description="Response regulatory" evidence="3">
    <location>
        <begin position="8"/>
        <end position="127"/>
    </location>
</feature>
<keyword evidence="1" id="KW-0597">Phosphoprotein</keyword>
<dbReference type="RefSeq" id="WP_039247042.1">
    <property type="nucleotide sequence ID" value="NZ_JBBCLU010000003.1"/>
</dbReference>
<dbReference type="PROSITE" id="PS50110">
    <property type="entry name" value="RESPONSE_REGULATORY"/>
    <property type="match status" value="1"/>
</dbReference>
<dbReference type="GO" id="GO:0000160">
    <property type="term" value="P:phosphorelay signal transduction system"/>
    <property type="evidence" value="ECO:0007669"/>
    <property type="project" value="InterPro"/>
</dbReference>
<comment type="caution">
    <text evidence="4">The sequence shown here is derived from an EMBL/GenBank/DDBJ whole genome shotgun (WGS) entry which is preliminary data.</text>
</comment>
<name>A0A0B4CXK2_9CAUL</name>
<protein>
    <submittedName>
        <fullName evidence="4">Chemotaxis protein CheY</fullName>
    </submittedName>
</protein>
<dbReference type="Pfam" id="PF00072">
    <property type="entry name" value="Response_reg"/>
    <property type="match status" value="1"/>
</dbReference>
<reference evidence="4 5" key="1">
    <citation type="submission" date="2014-12" db="EMBL/GenBank/DDBJ databases">
        <title>Genome sequencing of Brevundimonas nasdae TPW30.</title>
        <authorList>
            <person name="Tan P.W."/>
            <person name="Chan K.-G."/>
        </authorList>
    </citation>
    <scope>NUCLEOTIDE SEQUENCE [LARGE SCALE GENOMIC DNA]</scope>
    <source>
        <strain evidence="4 5">TPW30</strain>
    </source>
</reference>
<dbReference type="STRING" id="172043.RM53_11980"/>
<evidence type="ECO:0000256" key="2">
    <source>
        <dbReference type="SAM" id="MobiDB-lite"/>
    </source>
</evidence>
<proteinExistence type="predicted"/>
<dbReference type="Gene3D" id="3.40.50.2300">
    <property type="match status" value="1"/>
</dbReference>
<evidence type="ECO:0000256" key="1">
    <source>
        <dbReference type="PROSITE-ProRule" id="PRU00169"/>
    </source>
</evidence>
<feature type="modified residue" description="4-aspartylphosphate" evidence="1">
    <location>
        <position position="58"/>
    </location>
</feature>